<feature type="domain" description="Alpha/beta hydrolase fold-3" evidence="3">
    <location>
        <begin position="79"/>
        <end position="110"/>
    </location>
</feature>
<dbReference type="Gene3D" id="3.40.50.1820">
    <property type="entry name" value="alpha/beta hydrolase"/>
    <property type="match status" value="1"/>
</dbReference>
<dbReference type="Proteomes" id="UP001552427">
    <property type="component" value="Unassembled WGS sequence"/>
</dbReference>
<gene>
    <name evidence="4" type="ORF">AB0K40_27825</name>
</gene>
<comment type="similarity">
    <text evidence="1">Belongs to the 'GDXG' lipolytic enzyme family.</text>
</comment>
<dbReference type="SUPFAM" id="SSF53474">
    <property type="entry name" value="alpha/beta-Hydrolases"/>
    <property type="match status" value="1"/>
</dbReference>
<dbReference type="InterPro" id="IPR029058">
    <property type="entry name" value="AB_hydrolase_fold"/>
</dbReference>
<dbReference type="PROSITE" id="PS01173">
    <property type="entry name" value="LIPASE_GDXG_HIS"/>
    <property type="match status" value="1"/>
</dbReference>
<keyword evidence="2 4" id="KW-0378">Hydrolase</keyword>
<evidence type="ECO:0000256" key="2">
    <source>
        <dbReference type="ARBA" id="ARBA00022801"/>
    </source>
</evidence>
<reference evidence="4 5" key="1">
    <citation type="submission" date="2024-06" db="EMBL/GenBank/DDBJ databases">
        <title>The Natural Products Discovery Center: Release of the First 8490 Sequenced Strains for Exploring Actinobacteria Biosynthetic Diversity.</title>
        <authorList>
            <person name="Kalkreuter E."/>
            <person name="Kautsar S.A."/>
            <person name="Yang D."/>
            <person name="Bader C.D."/>
            <person name="Teijaro C.N."/>
            <person name="Fluegel L."/>
            <person name="Davis C.M."/>
            <person name="Simpson J.R."/>
            <person name="Lauterbach L."/>
            <person name="Steele A.D."/>
            <person name="Gui C."/>
            <person name="Meng S."/>
            <person name="Li G."/>
            <person name="Viehrig K."/>
            <person name="Ye F."/>
            <person name="Su P."/>
            <person name="Kiefer A.F."/>
            <person name="Nichols A."/>
            <person name="Cepeda A.J."/>
            <person name="Yan W."/>
            <person name="Fan B."/>
            <person name="Jiang Y."/>
            <person name="Adhikari A."/>
            <person name="Zheng C.-J."/>
            <person name="Schuster L."/>
            <person name="Cowan T.M."/>
            <person name="Smanski M.J."/>
            <person name="Chevrette M.G."/>
            <person name="De Carvalho L.P.S."/>
            <person name="Shen B."/>
        </authorList>
    </citation>
    <scope>NUCLEOTIDE SEQUENCE [LARGE SCALE GENOMIC DNA]</scope>
    <source>
        <strain evidence="4 5">NPDC049574</strain>
    </source>
</reference>
<proteinExistence type="inferred from homology"/>
<accession>A0ABV3H9X5</accession>
<evidence type="ECO:0000313" key="5">
    <source>
        <dbReference type="Proteomes" id="UP001552427"/>
    </source>
</evidence>
<sequence length="113" mass="12021">MNRHILEPAAWELAQATSNPPFLYELGPEGARKVLDDLQAAPIAKPDVDEKWIVVPAEVGNVRVRIVKPVGSTGTLPVVLYVHGGGWVIGNAGTHDRLVRELAVGAGAAVTRL</sequence>
<protein>
    <submittedName>
        <fullName evidence="4">Alpha/beta hydrolase</fullName>
    </submittedName>
</protein>
<evidence type="ECO:0000256" key="1">
    <source>
        <dbReference type="ARBA" id="ARBA00010515"/>
    </source>
</evidence>
<evidence type="ECO:0000259" key="3">
    <source>
        <dbReference type="Pfam" id="PF07859"/>
    </source>
</evidence>
<dbReference type="InterPro" id="IPR002168">
    <property type="entry name" value="Lipase_GDXG_HIS_AS"/>
</dbReference>
<dbReference type="InterPro" id="IPR013094">
    <property type="entry name" value="AB_hydrolase_3"/>
</dbReference>
<dbReference type="GO" id="GO:0016787">
    <property type="term" value="F:hydrolase activity"/>
    <property type="evidence" value="ECO:0007669"/>
    <property type="project" value="UniProtKB-KW"/>
</dbReference>
<dbReference type="EMBL" id="JBFARM010000008">
    <property type="protein sequence ID" value="MEV4289326.1"/>
    <property type="molecule type" value="Genomic_DNA"/>
</dbReference>
<name>A0ABV3H9X5_9ACTN</name>
<dbReference type="RefSeq" id="WP_364455304.1">
    <property type="nucleotide sequence ID" value="NZ_JBFARM010000008.1"/>
</dbReference>
<dbReference type="Pfam" id="PF07859">
    <property type="entry name" value="Abhydrolase_3"/>
    <property type="match status" value="1"/>
</dbReference>
<evidence type="ECO:0000313" key="4">
    <source>
        <dbReference type="EMBL" id="MEV4289326.1"/>
    </source>
</evidence>
<organism evidence="4 5">
    <name type="scientific">Nonomuraea bangladeshensis</name>
    <dbReference type="NCBI Taxonomy" id="404385"/>
    <lineage>
        <taxon>Bacteria</taxon>
        <taxon>Bacillati</taxon>
        <taxon>Actinomycetota</taxon>
        <taxon>Actinomycetes</taxon>
        <taxon>Streptosporangiales</taxon>
        <taxon>Streptosporangiaceae</taxon>
        <taxon>Nonomuraea</taxon>
    </lineage>
</organism>
<comment type="caution">
    <text evidence="4">The sequence shown here is derived from an EMBL/GenBank/DDBJ whole genome shotgun (WGS) entry which is preliminary data.</text>
</comment>
<keyword evidence="5" id="KW-1185">Reference proteome</keyword>